<dbReference type="PANTHER" id="PTHR24559:SF444">
    <property type="entry name" value="REVERSE TRANSCRIPTASE DOMAIN-CONTAINING PROTEIN"/>
    <property type="match status" value="1"/>
</dbReference>
<gene>
    <name evidence="2" type="ORF">Tci_082808</name>
</gene>
<dbReference type="InterPro" id="IPR000477">
    <property type="entry name" value="RT_dom"/>
</dbReference>
<keyword evidence="2" id="KW-0548">Nucleotidyltransferase</keyword>
<dbReference type="PANTHER" id="PTHR24559">
    <property type="entry name" value="TRANSPOSON TY3-I GAG-POL POLYPROTEIN"/>
    <property type="match status" value="1"/>
</dbReference>
<dbReference type="CDD" id="cd01647">
    <property type="entry name" value="RT_LTR"/>
    <property type="match status" value="1"/>
</dbReference>
<dbReference type="AlphaFoldDB" id="A0A699GMV6"/>
<feature type="domain" description="Reverse transcriptase" evidence="1">
    <location>
        <begin position="221"/>
        <end position="329"/>
    </location>
</feature>
<reference evidence="2" key="1">
    <citation type="journal article" date="2019" name="Sci. Rep.">
        <title>Draft genome of Tanacetum cinerariifolium, the natural source of mosquito coil.</title>
        <authorList>
            <person name="Yamashiro T."/>
            <person name="Shiraishi A."/>
            <person name="Satake H."/>
            <person name="Nakayama K."/>
        </authorList>
    </citation>
    <scope>NUCLEOTIDE SEQUENCE</scope>
</reference>
<name>A0A699GMV6_TANCI</name>
<organism evidence="2">
    <name type="scientific">Tanacetum cinerariifolium</name>
    <name type="common">Dalmatian daisy</name>
    <name type="synonym">Chrysanthemum cinerariifolium</name>
    <dbReference type="NCBI Taxonomy" id="118510"/>
    <lineage>
        <taxon>Eukaryota</taxon>
        <taxon>Viridiplantae</taxon>
        <taxon>Streptophyta</taxon>
        <taxon>Embryophyta</taxon>
        <taxon>Tracheophyta</taxon>
        <taxon>Spermatophyta</taxon>
        <taxon>Magnoliopsida</taxon>
        <taxon>eudicotyledons</taxon>
        <taxon>Gunneridae</taxon>
        <taxon>Pentapetalae</taxon>
        <taxon>asterids</taxon>
        <taxon>campanulids</taxon>
        <taxon>Asterales</taxon>
        <taxon>Asteraceae</taxon>
        <taxon>Asteroideae</taxon>
        <taxon>Anthemideae</taxon>
        <taxon>Anthemidinae</taxon>
        <taxon>Tanacetum</taxon>
    </lineage>
</organism>
<keyword evidence="2" id="KW-0239">DNA-directed DNA polymerase</keyword>
<dbReference type="Pfam" id="PF00078">
    <property type="entry name" value="RVT_1"/>
    <property type="match status" value="1"/>
</dbReference>
<evidence type="ECO:0000313" key="2">
    <source>
        <dbReference type="EMBL" id="GEV10831.1"/>
    </source>
</evidence>
<comment type="caution">
    <text evidence="2">The sequence shown here is derived from an EMBL/GenBank/DDBJ whole genome shotgun (WGS) entry which is preliminary data.</text>
</comment>
<protein>
    <submittedName>
        <fullName evidence="2">DNA-directed DNA polymerase</fullName>
    </submittedName>
</protein>
<dbReference type="InterPro" id="IPR053134">
    <property type="entry name" value="RNA-dir_DNA_polymerase"/>
</dbReference>
<dbReference type="InterPro" id="IPR043128">
    <property type="entry name" value="Rev_trsase/Diguanyl_cyclase"/>
</dbReference>
<evidence type="ECO:0000259" key="1">
    <source>
        <dbReference type="Pfam" id="PF00078"/>
    </source>
</evidence>
<sequence>MEILLEPTSNKLLVDVPVMRTSKHGSDFILEEIKTFLRTLDELSNLDDDYYDTEGDILYLERLLNEDLSPNLPPTKNEDLKQLDVTMTKPSIEEPPKHELMDLPSHLEYAFLEGADKLPVRISKELKDEEKAALLVKILMKDEFKPPVQHQRKVNPKIHEVIKKEVTKLLDAILIYPIFDSSWVSPIRCVPKKGGMIVVKNEDNELIPTRLVTGWRVCIDYRKIPIDPQDEEKTTLTCPYGMFAYRWMPFGLCNAPDMFQRCMMAIFHDMIEKTMKVFMDDFLVFGDYFSSFLSHLDKMLKRCEDTNLVLNWEKCHFMVKEGILLGHKISKSGIEVDRAKVDVIAKLPLPISVKAKNLATDHLSRLENPYQDNLEHKELNKIFPLETLEMVSSRSDSSTSWFADIANYRMGIS</sequence>
<accession>A0A699GMV6</accession>
<dbReference type="Gene3D" id="3.10.10.10">
    <property type="entry name" value="HIV Type 1 Reverse Transcriptase, subunit A, domain 1"/>
    <property type="match status" value="2"/>
</dbReference>
<dbReference type="InterPro" id="IPR043502">
    <property type="entry name" value="DNA/RNA_pol_sf"/>
</dbReference>
<dbReference type="GO" id="GO:0003887">
    <property type="term" value="F:DNA-directed DNA polymerase activity"/>
    <property type="evidence" value="ECO:0007669"/>
    <property type="project" value="UniProtKB-KW"/>
</dbReference>
<dbReference type="EMBL" id="BKCJ010014873">
    <property type="protein sequence ID" value="GEV10831.1"/>
    <property type="molecule type" value="Genomic_DNA"/>
</dbReference>
<dbReference type="Gene3D" id="3.30.70.270">
    <property type="match status" value="1"/>
</dbReference>
<dbReference type="SUPFAM" id="SSF56672">
    <property type="entry name" value="DNA/RNA polymerases"/>
    <property type="match status" value="1"/>
</dbReference>
<proteinExistence type="predicted"/>
<keyword evidence="2" id="KW-0808">Transferase</keyword>